<keyword evidence="3" id="KW-1185">Reference proteome</keyword>
<dbReference type="AlphaFoldDB" id="A0AA39WE55"/>
<feature type="signal peptide" evidence="1">
    <location>
        <begin position="1"/>
        <end position="16"/>
    </location>
</feature>
<evidence type="ECO:0000313" key="2">
    <source>
        <dbReference type="EMBL" id="KAK0613726.1"/>
    </source>
</evidence>
<gene>
    <name evidence="2" type="ORF">B0T14DRAFT_569740</name>
</gene>
<reference evidence="2" key="1">
    <citation type="submission" date="2023-06" db="EMBL/GenBank/DDBJ databases">
        <title>Genome-scale phylogeny and comparative genomics of the fungal order Sordariales.</title>
        <authorList>
            <consortium name="Lawrence Berkeley National Laboratory"/>
            <person name="Hensen N."/>
            <person name="Bonometti L."/>
            <person name="Westerberg I."/>
            <person name="Brannstrom I.O."/>
            <person name="Guillou S."/>
            <person name="Cros-Aarteil S."/>
            <person name="Calhoun S."/>
            <person name="Haridas S."/>
            <person name="Kuo A."/>
            <person name="Mondo S."/>
            <person name="Pangilinan J."/>
            <person name="Riley R."/>
            <person name="Labutti K."/>
            <person name="Andreopoulos B."/>
            <person name="Lipzen A."/>
            <person name="Chen C."/>
            <person name="Yanf M."/>
            <person name="Daum C."/>
            <person name="Ng V."/>
            <person name="Clum A."/>
            <person name="Steindorff A."/>
            <person name="Ohm R."/>
            <person name="Martin F."/>
            <person name="Silar P."/>
            <person name="Natvig D."/>
            <person name="Lalanne C."/>
            <person name="Gautier V."/>
            <person name="Ament-Velasquez S.L."/>
            <person name="Kruys A."/>
            <person name="Hutchinson M.I."/>
            <person name="Powell A.J."/>
            <person name="Barry K."/>
            <person name="Miller A.N."/>
            <person name="Grigoriev I.V."/>
            <person name="Debuchy R."/>
            <person name="Gladieux P."/>
            <person name="Thoren M.H."/>
            <person name="Johannesson H."/>
        </authorList>
    </citation>
    <scope>NUCLEOTIDE SEQUENCE</scope>
    <source>
        <strain evidence="2">CBS 606.72</strain>
    </source>
</reference>
<protein>
    <submittedName>
        <fullName evidence="2">Uncharacterized protein</fullName>
    </submittedName>
</protein>
<organism evidence="2 3">
    <name type="scientific">Immersiella caudata</name>
    <dbReference type="NCBI Taxonomy" id="314043"/>
    <lineage>
        <taxon>Eukaryota</taxon>
        <taxon>Fungi</taxon>
        <taxon>Dikarya</taxon>
        <taxon>Ascomycota</taxon>
        <taxon>Pezizomycotina</taxon>
        <taxon>Sordariomycetes</taxon>
        <taxon>Sordariomycetidae</taxon>
        <taxon>Sordariales</taxon>
        <taxon>Lasiosphaeriaceae</taxon>
        <taxon>Immersiella</taxon>
    </lineage>
</organism>
<evidence type="ECO:0000256" key="1">
    <source>
        <dbReference type="SAM" id="SignalP"/>
    </source>
</evidence>
<sequence length="116" mass="12775">MKFAIILLSFPFSTLAALNGRCTGSKATGQWKEEGICIKTSTCRRYKGRTTNGACPNDPDDVKCCLIDECNGQPDQLGWSSWCEWTSDKNSICNTIGSYLNNRCPGGDNYKCCETP</sequence>
<keyword evidence="1" id="KW-0732">Signal</keyword>
<dbReference type="Proteomes" id="UP001175000">
    <property type="component" value="Unassembled WGS sequence"/>
</dbReference>
<proteinExistence type="predicted"/>
<accession>A0AA39WE55</accession>
<evidence type="ECO:0000313" key="3">
    <source>
        <dbReference type="Proteomes" id="UP001175000"/>
    </source>
</evidence>
<name>A0AA39WE55_9PEZI</name>
<feature type="chain" id="PRO_5041411888" evidence="1">
    <location>
        <begin position="17"/>
        <end position="116"/>
    </location>
</feature>
<comment type="caution">
    <text evidence="2">The sequence shown here is derived from an EMBL/GenBank/DDBJ whole genome shotgun (WGS) entry which is preliminary data.</text>
</comment>
<dbReference type="EMBL" id="JAULSU010000006">
    <property type="protein sequence ID" value="KAK0613726.1"/>
    <property type="molecule type" value="Genomic_DNA"/>
</dbReference>